<keyword evidence="5" id="KW-0808">Transferase</keyword>
<comment type="subcellular location">
    <subcellularLocation>
        <location evidence="2">Membrane</location>
    </subcellularLocation>
</comment>
<evidence type="ECO:0000259" key="11">
    <source>
        <dbReference type="PROSITE" id="PS50109"/>
    </source>
</evidence>
<feature type="domain" description="HAMP" evidence="12">
    <location>
        <begin position="163"/>
        <end position="217"/>
    </location>
</feature>
<accession>A0ABV7Z781</accession>
<keyword evidence="9" id="KW-0902">Two-component regulatory system</keyword>
<keyword evidence="14" id="KW-1185">Reference proteome</keyword>
<evidence type="ECO:0000256" key="3">
    <source>
        <dbReference type="ARBA" id="ARBA00012438"/>
    </source>
</evidence>
<dbReference type="PANTHER" id="PTHR45436:SF5">
    <property type="entry name" value="SENSOR HISTIDINE KINASE TRCS"/>
    <property type="match status" value="1"/>
</dbReference>
<dbReference type="GO" id="GO:0016301">
    <property type="term" value="F:kinase activity"/>
    <property type="evidence" value="ECO:0007669"/>
    <property type="project" value="UniProtKB-KW"/>
</dbReference>
<dbReference type="RefSeq" id="WP_322474827.1">
    <property type="nucleotide sequence ID" value="NZ_JBHRZG010000009.1"/>
</dbReference>
<dbReference type="EMBL" id="JBHRZG010000009">
    <property type="protein sequence ID" value="MFC3832938.1"/>
    <property type="molecule type" value="Genomic_DNA"/>
</dbReference>
<dbReference type="SUPFAM" id="SSF158472">
    <property type="entry name" value="HAMP domain-like"/>
    <property type="match status" value="1"/>
</dbReference>
<protein>
    <recommendedName>
        <fullName evidence="3">histidine kinase</fullName>
        <ecNumber evidence="3">2.7.13.3</ecNumber>
    </recommendedName>
</protein>
<evidence type="ECO:0000256" key="1">
    <source>
        <dbReference type="ARBA" id="ARBA00000085"/>
    </source>
</evidence>
<evidence type="ECO:0000313" key="13">
    <source>
        <dbReference type="EMBL" id="MFC3832938.1"/>
    </source>
</evidence>
<keyword evidence="7 13" id="KW-0418">Kinase</keyword>
<dbReference type="SMART" id="SM00387">
    <property type="entry name" value="HATPase_c"/>
    <property type="match status" value="1"/>
</dbReference>
<dbReference type="CDD" id="cd00075">
    <property type="entry name" value="HATPase"/>
    <property type="match status" value="1"/>
</dbReference>
<dbReference type="InterPro" id="IPR050428">
    <property type="entry name" value="TCS_sensor_his_kinase"/>
</dbReference>
<reference evidence="14" key="1">
    <citation type="journal article" date="2019" name="Int. J. Syst. Evol. Microbiol.">
        <title>The Global Catalogue of Microorganisms (GCM) 10K type strain sequencing project: providing services to taxonomists for standard genome sequencing and annotation.</title>
        <authorList>
            <consortium name="The Broad Institute Genomics Platform"/>
            <consortium name="The Broad Institute Genome Sequencing Center for Infectious Disease"/>
            <person name="Wu L."/>
            <person name="Ma J."/>
        </authorList>
    </citation>
    <scope>NUCLEOTIDE SEQUENCE [LARGE SCALE GENOMIC DNA]</scope>
    <source>
        <strain evidence="14">CCTCC AB 2017081</strain>
    </source>
</reference>
<dbReference type="PRINTS" id="PR00344">
    <property type="entry name" value="BCTRLSENSOR"/>
</dbReference>
<evidence type="ECO:0000256" key="9">
    <source>
        <dbReference type="ARBA" id="ARBA00023012"/>
    </source>
</evidence>
<keyword evidence="10" id="KW-0472">Membrane</keyword>
<evidence type="ECO:0000256" key="4">
    <source>
        <dbReference type="ARBA" id="ARBA00022553"/>
    </source>
</evidence>
<dbReference type="SUPFAM" id="SSF55874">
    <property type="entry name" value="ATPase domain of HSP90 chaperone/DNA topoisomerase II/histidine kinase"/>
    <property type="match status" value="1"/>
</dbReference>
<dbReference type="InterPro" id="IPR005467">
    <property type="entry name" value="His_kinase_dom"/>
</dbReference>
<organism evidence="13 14">
    <name type="scientific">Deinococcus rufus</name>
    <dbReference type="NCBI Taxonomy" id="2136097"/>
    <lineage>
        <taxon>Bacteria</taxon>
        <taxon>Thermotogati</taxon>
        <taxon>Deinococcota</taxon>
        <taxon>Deinococci</taxon>
        <taxon>Deinococcales</taxon>
        <taxon>Deinococcaceae</taxon>
        <taxon>Deinococcus</taxon>
    </lineage>
</organism>
<evidence type="ECO:0000313" key="14">
    <source>
        <dbReference type="Proteomes" id="UP001595803"/>
    </source>
</evidence>
<gene>
    <name evidence="13" type="ORF">ACFOSB_08730</name>
</gene>
<dbReference type="Gene3D" id="3.30.565.10">
    <property type="entry name" value="Histidine kinase-like ATPase, C-terminal domain"/>
    <property type="match status" value="1"/>
</dbReference>
<dbReference type="PROSITE" id="PS50885">
    <property type="entry name" value="HAMP"/>
    <property type="match status" value="1"/>
</dbReference>
<feature type="domain" description="Histidine kinase" evidence="11">
    <location>
        <begin position="225"/>
        <end position="433"/>
    </location>
</feature>
<keyword evidence="8" id="KW-1133">Transmembrane helix</keyword>
<evidence type="ECO:0000256" key="10">
    <source>
        <dbReference type="ARBA" id="ARBA00023136"/>
    </source>
</evidence>
<evidence type="ECO:0000256" key="8">
    <source>
        <dbReference type="ARBA" id="ARBA00022989"/>
    </source>
</evidence>
<name>A0ABV7Z781_9DEIO</name>
<evidence type="ECO:0000259" key="12">
    <source>
        <dbReference type="PROSITE" id="PS50885"/>
    </source>
</evidence>
<dbReference type="EC" id="2.7.13.3" evidence="3"/>
<comment type="caution">
    <text evidence="13">The sequence shown here is derived from an EMBL/GenBank/DDBJ whole genome shotgun (WGS) entry which is preliminary data.</text>
</comment>
<dbReference type="Gene3D" id="1.10.287.130">
    <property type="match status" value="1"/>
</dbReference>
<dbReference type="Pfam" id="PF02518">
    <property type="entry name" value="HATPase_c"/>
    <property type="match status" value="1"/>
</dbReference>
<dbReference type="Proteomes" id="UP001595803">
    <property type="component" value="Unassembled WGS sequence"/>
</dbReference>
<dbReference type="SMART" id="SM00304">
    <property type="entry name" value="HAMP"/>
    <property type="match status" value="1"/>
</dbReference>
<dbReference type="Gene3D" id="6.10.340.10">
    <property type="match status" value="1"/>
</dbReference>
<evidence type="ECO:0000256" key="6">
    <source>
        <dbReference type="ARBA" id="ARBA00022692"/>
    </source>
</evidence>
<keyword evidence="4" id="KW-0597">Phosphoprotein</keyword>
<dbReference type="InterPro" id="IPR003594">
    <property type="entry name" value="HATPase_dom"/>
</dbReference>
<comment type="catalytic activity">
    <reaction evidence="1">
        <text>ATP + protein L-histidine = ADP + protein N-phospho-L-histidine.</text>
        <dbReference type="EC" id="2.7.13.3"/>
    </reaction>
</comment>
<dbReference type="Pfam" id="PF00672">
    <property type="entry name" value="HAMP"/>
    <property type="match status" value="1"/>
</dbReference>
<dbReference type="InterPro" id="IPR003661">
    <property type="entry name" value="HisK_dim/P_dom"/>
</dbReference>
<dbReference type="PANTHER" id="PTHR45436">
    <property type="entry name" value="SENSOR HISTIDINE KINASE YKOH"/>
    <property type="match status" value="1"/>
</dbReference>
<dbReference type="Pfam" id="PF00512">
    <property type="entry name" value="HisKA"/>
    <property type="match status" value="1"/>
</dbReference>
<dbReference type="SUPFAM" id="SSF47384">
    <property type="entry name" value="Homodimeric domain of signal transducing histidine kinase"/>
    <property type="match status" value="1"/>
</dbReference>
<proteinExistence type="predicted"/>
<evidence type="ECO:0000256" key="7">
    <source>
        <dbReference type="ARBA" id="ARBA00022777"/>
    </source>
</evidence>
<dbReference type="InterPro" id="IPR003660">
    <property type="entry name" value="HAMP_dom"/>
</dbReference>
<dbReference type="CDD" id="cd06225">
    <property type="entry name" value="HAMP"/>
    <property type="match status" value="1"/>
</dbReference>
<evidence type="ECO:0000256" key="5">
    <source>
        <dbReference type="ARBA" id="ARBA00022679"/>
    </source>
</evidence>
<dbReference type="InterPro" id="IPR036097">
    <property type="entry name" value="HisK_dim/P_sf"/>
</dbReference>
<sequence length="440" mass="46788">MKIRTRLALGAGVQTALVVLLVAAAQFLTLRSFLAVAEYERLEMLLPRLEQELASRPLGTGAPLEIQALPRNVDVRVWQGGRVVAQTPAFPPVPRTLPPGYQASAGHDVLVASVTLNGRPATAQLASDVLGVVNPLRAYLRALTVSAPAAALLVALLSFWLAGRLLRPLTELERAAEGVGREGDLRAPLPGARGRDELGRLAGVLQTTFGQLAEVREREADFTRAAAHDLRSPLAALKMRLQGALSGPRTPQELRNELAEALTDVERMRHLTDHLLLLARGTREVERAPLSLAHLAGEVVDRAREHAPEVPLEFEARGDTTILGDAALLTHLIDNLVGNGIRHGRGAAMQVAVRESGETAVLVVSDAGPGVPPEVLGRLTEAFYRLDASRSGEGNGLGLAIAHQIAQAHGARLTIDNGLSSGLRVSVVFDRGLPGAEPPH</sequence>
<dbReference type="CDD" id="cd00082">
    <property type="entry name" value="HisKA"/>
    <property type="match status" value="1"/>
</dbReference>
<dbReference type="SMART" id="SM00388">
    <property type="entry name" value="HisKA"/>
    <property type="match status" value="1"/>
</dbReference>
<keyword evidence="6" id="KW-0812">Transmembrane</keyword>
<dbReference type="InterPro" id="IPR036890">
    <property type="entry name" value="HATPase_C_sf"/>
</dbReference>
<dbReference type="InterPro" id="IPR004358">
    <property type="entry name" value="Sig_transdc_His_kin-like_C"/>
</dbReference>
<evidence type="ECO:0000256" key="2">
    <source>
        <dbReference type="ARBA" id="ARBA00004370"/>
    </source>
</evidence>
<dbReference type="PROSITE" id="PS50109">
    <property type="entry name" value="HIS_KIN"/>
    <property type="match status" value="1"/>
</dbReference>